<evidence type="ECO:0000313" key="2">
    <source>
        <dbReference type="EMBL" id="QEV05761.1"/>
    </source>
</evidence>
<evidence type="ECO:0000256" key="1">
    <source>
        <dbReference type="SAM" id="MobiDB-lite"/>
    </source>
</evidence>
<gene>
    <name evidence="2" type="ORF">CP972_08740</name>
</gene>
<protein>
    <submittedName>
        <fullName evidence="2">Uncharacterized protein</fullName>
    </submittedName>
</protein>
<accession>A0ABX6AVG2</accession>
<feature type="region of interest" description="Disordered" evidence="1">
    <location>
        <begin position="1"/>
        <end position="36"/>
    </location>
</feature>
<organism evidence="2 3">
    <name type="scientific">Streptomyces prasinus</name>
    <dbReference type="NCBI Taxonomy" id="67345"/>
    <lineage>
        <taxon>Bacteria</taxon>
        <taxon>Bacillati</taxon>
        <taxon>Actinomycetota</taxon>
        <taxon>Actinomycetes</taxon>
        <taxon>Kitasatosporales</taxon>
        <taxon>Streptomycetaceae</taxon>
        <taxon>Streptomyces</taxon>
    </lineage>
</organism>
<keyword evidence="3" id="KW-1185">Reference proteome</keyword>
<dbReference type="Proteomes" id="UP000326041">
    <property type="component" value="Chromosome"/>
</dbReference>
<name>A0ABX6AVG2_9ACTN</name>
<evidence type="ECO:0000313" key="3">
    <source>
        <dbReference type="Proteomes" id="UP000326041"/>
    </source>
</evidence>
<reference evidence="2 3" key="1">
    <citation type="submission" date="2017-09" db="EMBL/GenBank/DDBJ databases">
        <authorList>
            <person name="Lee N."/>
            <person name="Cho B.-K."/>
        </authorList>
    </citation>
    <scope>NUCLEOTIDE SEQUENCE [LARGE SCALE GENOMIC DNA]</scope>
    <source>
        <strain evidence="2 3">ATCC 13879</strain>
    </source>
</reference>
<dbReference type="EMBL" id="CP023697">
    <property type="protein sequence ID" value="QEV05761.1"/>
    <property type="molecule type" value="Genomic_DNA"/>
</dbReference>
<sequence length="133" mass="13996">MLVMADTQQSDPKAGQTSEQTSEQRAAQKAGRKADRKAAKLAKRISGFAAAHGGAEGQIAYLGQRGARIVLVGEDGGWGDLVAHSYPVAQKAAERAGLTLHDDFDGEFAAKVRTGRYEWTRMAGIQVGGPANG</sequence>
<feature type="compositionally biased region" description="Polar residues" evidence="1">
    <location>
        <begin position="1"/>
        <end position="24"/>
    </location>
</feature>
<proteinExistence type="predicted"/>